<dbReference type="InterPro" id="IPR008271">
    <property type="entry name" value="Ser/Thr_kinase_AS"/>
</dbReference>
<reference evidence="4" key="1">
    <citation type="submission" date="2025-08" db="UniProtKB">
        <authorList>
            <consortium name="RefSeq"/>
        </authorList>
    </citation>
    <scope>IDENTIFICATION</scope>
    <source>
        <strain evidence="4">Nigerian</strain>
        <tissue evidence="4">Liver and blood</tissue>
    </source>
</reference>
<dbReference type="GO" id="GO:0000165">
    <property type="term" value="P:MAPK cascade"/>
    <property type="evidence" value="ECO:0000318"/>
    <property type="project" value="GO_Central"/>
</dbReference>
<protein>
    <submittedName>
        <fullName evidence="4">Traf2 and NCK-interacting protein kinase-like</fullName>
    </submittedName>
</protein>
<evidence type="ECO:0000313" key="3">
    <source>
        <dbReference type="Proteomes" id="UP000008143"/>
    </source>
</evidence>
<dbReference type="AlphaFoldDB" id="A0A8J1JSD7"/>
<dbReference type="SUPFAM" id="SSF56112">
    <property type="entry name" value="Protein kinase-like (PK-like)"/>
    <property type="match status" value="1"/>
</dbReference>
<sequence>MQEITTEDVIVAQQENPSDETCLEKPEEPERIEPGSGNVEENSEDLDAEICQELEPDNSWYAICMREEEEMVRNDEEGLTVIDEELEPDNSWYAMCMREEAEFQNEEESLTVVNEELEPDNSWYAMCMREEAEFQNEEESLTVVNEEVPETSGNDTSSREIELSVNINQQAPIYLDDKEDNTYQFVETYPAPWKYVKLLKALGEGRFGVLHKGWHLVRNRQVTIEIIKDMQDEEKILQEIEILEMVYGHDNIIKFHGAYYHKASRRTTTNTGLWIAMEMCAGGSVYDLMGTKKQYSLGERWISYICREVLQGLCHLQKLKIIHHDLKPENLMLTKYGDVKIVNFEHATIGEKSDSSAGTVCYMAPEALGCLRKSAEYDYKADIWSLGITAIAMAQGYPPYSNEPEKRVIKKIIFGQAPVLTWDRWSDTFHSFVDKCLQKNPNKRPTAEKLLLHPFITDIGDVKGVKWCISKHLEMTQESQL</sequence>
<dbReference type="Xenbase" id="XB-GENE-29097271">
    <property type="gene designation" value="LOC116411572"/>
</dbReference>
<organism evidence="3 4">
    <name type="scientific">Xenopus tropicalis</name>
    <name type="common">Western clawed frog</name>
    <name type="synonym">Silurana tropicalis</name>
    <dbReference type="NCBI Taxonomy" id="8364"/>
    <lineage>
        <taxon>Eukaryota</taxon>
        <taxon>Metazoa</taxon>
        <taxon>Chordata</taxon>
        <taxon>Craniata</taxon>
        <taxon>Vertebrata</taxon>
        <taxon>Euteleostomi</taxon>
        <taxon>Amphibia</taxon>
        <taxon>Batrachia</taxon>
        <taxon>Anura</taxon>
        <taxon>Pipoidea</taxon>
        <taxon>Pipidae</taxon>
        <taxon>Xenopodinae</taxon>
        <taxon>Xenopus</taxon>
        <taxon>Silurana</taxon>
    </lineage>
</organism>
<dbReference type="GeneID" id="116411572"/>
<dbReference type="GO" id="GO:0048812">
    <property type="term" value="P:neuron projection morphogenesis"/>
    <property type="evidence" value="ECO:0000318"/>
    <property type="project" value="GO_Central"/>
</dbReference>
<dbReference type="Gene3D" id="1.10.510.10">
    <property type="entry name" value="Transferase(Phosphotransferase) domain 1"/>
    <property type="match status" value="1"/>
</dbReference>
<feature type="domain" description="Protein kinase" evidence="2">
    <location>
        <begin position="196"/>
        <end position="456"/>
    </location>
</feature>
<evidence type="ECO:0000259" key="2">
    <source>
        <dbReference type="PROSITE" id="PS50011"/>
    </source>
</evidence>
<dbReference type="Gene3D" id="3.30.200.20">
    <property type="entry name" value="Phosphorylase Kinase, domain 1"/>
    <property type="match status" value="1"/>
</dbReference>
<dbReference type="GO" id="GO:0004674">
    <property type="term" value="F:protein serine/threonine kinase activity"/>
    <property type="evidence" value="ECO:0000318"/>
    <property type="project" value="GO_Central"/>
</dbReference>
<dbReference type="GO" id="GO:0005524">
    <property type="term" value="F:ATP binding"/>
    <property type="evidence" value="ECO:0007669"/>
    <property type="project" value="InterPro"/>
</dbReference>
<dbReference type="PANTHER" id="PTHR48015:SF42">
    <property type="entry name" value="SERINE_THREONINE-PROTEIN KINASE MIG-15-LIKE"/>
    <property type="match status" value="1"/>
</dbReference>
<evidence type="ECO:0000256" key="1">
    <source>
        <dbReference type="SAM" id="MobiDB-lite"/>
    </source>
</evidence>
<dbReference type="RefSeq" id="XP_031759920.1">
    <property type="nucleotide sequence ID" value="XM_031904060.1"/>
</dbReference>
<keyword evidence="3" id="KW-1185">Reference proteome</keyword>
<feature type="region of interest" description="Disordered" evidence="1">
    <location>
        <begin position="136"/>
        <end position="158"/>
    </location>
</feature>
<evidence type="ECO:0000313" key="4">
    <source>
        <dbReference type="RefSeq" id="XP_031759920.1"/>
    </source>
</evidence>
<dbReference type="GO" id="GO:0043408">
    <property type="term" value="P:regulation of MAPK cascade"/>
    <property type="evidence" value="ECO:0000318"/>
    <property type="project" value="GO_Central"/>
</dbReference>
<name>A0A8J1JSD7_XENTR</name>
<dbReference type="InterPro" id="IPR050285">
    <property type="entry name" value="STE20_Ser/Thr_kinase"/>
</dbReference>
<dbReference type="FunFam" id="3.30.200.20:FF:000672">
    <property type="entry name" value="Spectrin, beta, non-erythrocytic 1"/>
    <property type="match status" value="1"/>
</dbReference>
<dbReference type="OrthoDB" id="10252354at2759"/>
<dbReference type="Proteomes" id="UP000008143">
    <property type="component" value="Chromosome 6"/>
</dbReference>
<dbReference type="OMA" id="EPDNSWY"/>
<feature type="compositionally biased region" description="Basic and acidic residues" evidence="1">
    <location>
        <begin position="22"/>
        <end position="33"/>
    </location>
</feature>
<dbReference type="FunFam" id="1.10.510.10:FF:000906">
    <property type="entry name" value="Spectrin, beta, non-erythrocytic 1"/>
    <property type="match status" value="1"/>
</dbReference>
<dbReference type="InterPro" id="IPR011009">
    <property type="entry name" value="Kinase-like_dom_sf"/>
</dbReference>
<dbReference type="PANTHER" id="PTHR48015">
    <property type="entry name" value="SERINE/THREONINE-PROTEIN KINASE TAO"/>
    <property type="match status" value="1"/>
</dbReference>
<dbReference type="Pfam" id="PF00069">
    <property type="entry name" value="Pkinase"/>
    <property type="match status" value="1"/>
</dbReference>
<dbReference type="SMART" id="SM00220">
    <property type="entry name" value="S_TKc"/>
    <property type="match status" value="1"/>
</dbReference>
<dbReference type="AGR" id="Xenbase:XB-GENE-29097271"/>
<accession>A0A8J1JSD7</accession>
<dbReference type="PROSITE" id="PS00108">
    <property type="entry name" value="PROTEIN_KINASE_ST"/>
    <property type="match status" value="1"/>
</dbReference>
<gene>
    <name evidence="4 5" type="primary">LOC116411572</name>
</gene>
<dbReference type="CDD" id="cd05122">
    <property type="entry name" value="PKc_STE"/>
    <property type="match status" value="1"/>
</dbReference>
<dbReference type="GO" id="GO:0005737">
    <property type="term" value="C:cytoplasm"/>
    <property type="evidence" value="ECO:0000318"/>
    <property type="project" value="GO_Central"/>
</dbReference>
<dbReference type="InterPro" id="IPR000719">
    <property type="entry name" value="Prot_kinase_dom"/>
</dbReference>
<dbReference type="PROSITE" id="PS50011">
    <property type="entry name" value="PROTEIN_KINASE_DOM"/>
    <property type="match status" value="1"/>
</dbReference>
<feature type="region of interest" description="Disordered" evidence="1">
    <location>
        <begin position="1"/>
        <end position="45"/>
    </location>
</feature>
<proteinExistence type="predicted"/>
<evidence type="ECO:0000313" key="5">
    <source>
        <dbReference type="Xenbase" id="XB-GENE-29097271"/>
    </source>
</evidence>
<dbReference type="KEGG" id="xtr:116411572"/>